<name>A0A2W3ZDT0_9ENTE</name>
<gene>
    <name evidence="3" type="ORF">CI088_01215</name>
</gene>
<sequence length="271" mass="31062">MIKSNRVGKGIYIIVILISISICLLGIRSNGKKEQQRKIEHIKSTLKDETVKINQLNKQISQFYQNDQEEFLADRIKEDELKDIQLNINTLKTEADDFGVEKKDFTADTSEVRQAKEELVAKIEDIKNKKNIQNQVTALLMQKPTNWAANNEEAIIKESTTAEKILKIRHSVSKAETQWNQAIISLLDEMDAQVKQYKDIEQSIDMMEQDGVLTSNATIENVILIFNQLPQIKNETLKKDLSDKLDVIDTLLEKEETTESLEEQEEVLGSE</sequence>
<keyword evidence="2" id="KW-0472">Membrane</keyword>
<evidence type="ECO:0000313" key="4">
    <source>
        <dbReference type="Proteomes" id="UP000249828"/>
    </source>
</evidence>
<evidence type="ECO:0000313" key="3">
    <source>
        <dbReference type="EMBL" id="PZL77898.1"/>
    </source>
</evidence>
<dbReference type="STRING" id="1077675.BCR22_11435"/>
<dbReference type="Proteomes" id="UP000249828">
    <property type="component" value="Unassembled WGS sequence"/>
</dbReference>
<keyword evidence="1" id="KW-0175">Coiled coil</keyword>
<evidence type="ECO:0000256" key="1">
    <source>
        <dbReference type="SAM" id="Coils"/>
    </source>
</evidence>
<reference evidence="3 4" key="1">
    <citation type="submission" date="2017-11" db="EMBL/GenBank/DDBJ databases">
        <title>Draft genome sequence of Enterococcus plantarum TRW2 strain isolated from lettuce.</title>
        <authorList>
            <person name="Kim E.B."/>
            <person name="Marco M.L."/>
            <person name="Williams T.R."/>
            <person name="You I.H."/>
        </authorList>
    </citation>
    <scope>NUCLEOTIDE SEQUENCE [LARGE SCALE GENOMIC DNA]</scope>
    <source>
        <strain evidence="3 4">TRW2</strain>
    </source>
</reference>
<organism evidence="3 4">
    <name type="scientific">Enterococcus plantarum</name>
    <dbReference type="NCBI Taxonomy" id="1077675"/>
    <lineage>
        <taxon>Bacteria</taxon>
        <taxon>Bacillati</taxon>
        <taxon>Bacillota</taxon>
        <taxon>Bacilli</taxon>
        <taxon>Lactobacillales</taxon>
        <taxon>Enterococcaceae</taxon>
        <taxon>Enterococcus</taxon>
    </lineage>
</organism>
<proteinExistence type="predicted"/>
<dbReference type="RefSeq" id="WP_111246903.1">
    <property type="nucleotide sequence ID" value="NZ_PIEU01000002.1"/>
</dbReference>
<protein>
    <submittedName>
        <fullName evidence="3">Uncharacterized protein</fullName>
    </submittedName>
</protein>
<keyword evidence="2" id="KW-1133">Transmembrane helix</keyword>
<dbReference type="EMBL" id="PIEU01000002">
    <property type="protein sequence ID" value="PZL77898.1"/>
    <property type="molecule type" value="Genomic_DNA"/>
</dbReference>
<feature type="coiled-coil region" evidence="1">
    <location>
        <begin position="109"/>
        <end position="136"/>
    </location>
</feature>
<evidence type="ECO:0000256" key="2">
    <source>
        <dbReference type="SAM" id="Phobius"/>
    </source>
</evidence>
<dbReference type="AlphaFoldDB" id="A0A2W3ZDT0"/>
<accession>A0A2W3ZDT0</accession>
<keyword evidence="2" id="KW-0812">Transmembrane</keyword>
<comment type="caution">
    <text evidence="3">The sequence shown here is derived from an EMBL/GenBank/DDBJ whole genome shotgun (WGS) entry which is preliminary data.</text>
</comment>
<keyword evidence="4" id="KW-1185">Reference proteome</keyword>
<feature type="transmembrane region" description="Helical" evidence="2">
    <location>
        <begin position="6"/>
        <end position="27"/>
    </location>
</feature>
<feature type="coiled-coil region" evidence="1">
    <location>
        <begin position="39"/>
        <end position="66"/>
    </location>
</feature>